<dbReference type="Proteomes" id="UP000008312">
    <property type="component" value="Unassembled WGS sequence"/>
</dbReference>
<dbReference type="AlphaFoldDB" id="D8M9B2"/>
<dbReference type="EMBL" id="FN668688">
    <property type="protein sequence ID" value="CBK24651.2"/>
    <property type="molecule type" value="Genomic_DNA"/>
</dbReference>
<proteinExistence type="predicted"/>
<evidence type="ECO:0000313" key="3">
    <source>
        <dbReference type="Proteomes" id="UP000008312"/>
    </source>
</evidence>
<dbReference type="GeneID" id="24921393"/>
<dbReference type="OrthoDB" id="10449530at2759"/>
<evidence type="ECO:0000313" key="2">
    <source>
        <dbReference type="EMBL" id="CBK24651.2"/>
    </source>
</evidence>
<sequence length="288" mass="31989">MSSIISTSIEDDQKKNRSLCGCILCFVLWLFPFCLVIGTALYFSPNRRTSDITEFNNRANSWLKNGKELFEGNNFTLYVNDDDYPLEEIVVKPDGIHPAGDKCNLEGDPDGGCVSCDVVYFEVEVPVPKGESKLSLKLVHDANVVMNDTIATSSTQGTLSRICFRVHDNETTFVLDNPPAWSLYMNEGEIGCEFSNSWEPLYYEAGEHSTLKFQVRYYQDPFISASSITRGCSERDDASNCFGITKKAMTNYGLYIIIGAGGVTALEVIVLLIVCCVRKGNGESRPLL</sequence>
<dbReference type="InParanoid" id="D8M9B2"/>
<keyword evidence="1" id="KW-0812">Transmembrane</keyword>
<protein>
    <submittedName>
        <fullName evidence="2">Uncharacterized protein</fullName>
    </submittedName>
</protein>
<keyword evidence="1" id="KW-0472">Membrane</keyword>
<accession>D8M9B2</accession>
<dbReference type="RefSeq" id="XP_012898699.1">
    <property type="nucleotide sequence ID" value="XM_013043245.1"/>
</dbReference>
<feature type="transmembrane region" description="Helical" evidence="1">
    <location>
        <begin position="21"/>
        <end position="43"/>
    </location>
</feature>
<name>D8M9B2_BLAHO</name>
<keyword evidence="1" id="KW-1133">Transmembrane helix</keyword>
<gene>
    <name evidence="2" type="ORF">GSBLH_T00004362001</name>
</gene>
<evidence type="ECO:0000256" key="1">
    <source>
        <dbReference type="SAM" id="Phobius"/>
    </source>
</evidence>
<keyword evidence="3" id="KW-1185">Reference proteome</keyword>
<organism evidence="2">
    <name type="scientific">Blastocystis hominis</name>
    <dbReference type="NCBI Taxonomy" id="12968"/>
    <lineage>
        <taxon>Eukaryota</taxon>
        <taxon>Sar</taxon>
        <taxon>Stramenopiles</taxon>
        <taxon>Bigyra</taxon>
        <taxon>Opalozoa</taxon>
        <taxon>Opalinata</taxon>
        <taxon>Blastocystidae</taxon>
        <taxon>Blastocystis</taxon>
    </lineage>
</organism>
<feature type="transmembrane region" description="Helical" evidence="1">
    <location>
        <begin position="252"/>
        <end position="277"/>
    </location>
</feature>
<reference evidence="2" key="1">
    <citation type="submission" date="2010-02" db="EMBL/GenBank/DDBJ databases">
        <title>Sequencing and annotation of the Blastocystis hominis genome.</title>
        <authorList>
            <person name="Wincker P."/>
        </authorList>
    </citation>
    <scope>NUCLEOTIDE SEQUENCE</scope>
    <source>
        <strain evidence="2">Singapore isolate B</strain>
    </source>
</reference>